<feature type="binding site" evidence="10">
    <location>
        <position position="82"/>
    </location>
    <ligand>
        <name>ATP</name>
        <dbReference type="ChEBI" id="CHEBI:30616"/>
    </ligand>
</feature>
<dbReference type="PANTHER" id="PTHR24351">
    <property type="entry name" value="RIBOSOMAL PROTEIN S6 KINASE"/>
    <property type="match status" value="1"/>
</dbReference>
<feature type="domain" description="AGC-kinase C-terminal" evidence="14">
    <location>
        <begin position="310"/>
        <end position="389"/>
    </location>
</feature>
<dbReference type="Gene3D" id="1.10.510.10">
    <property type="entry name" value="Transferase(Phosphotransferase) domain 1"/>
    <property type="match status" value="1"/>
</dbReference>
<keyword evidence="6" id="KW-0418">Kinase</keyword>
<geneLocation type="mitochondrion" evidence="16"/>
<reference evidence="15 17" key="1">
    <citation type="submission" date="2015-02" db="EMBL/GenBank/DDBJ databases">
        <authorList>
            <person name="Chooi Y.-H."/>
        </authorList>
    </citation>
    <scope>NUCLEOTIDE SEQUENCE [LARGE SCALE GENOMIC DNA]</scope>
    <source>
        <strain evidence="15">E3</strain>
    </source>
</reference>
<keyword evidence="3" id="KW-0597">Phosphoprotein</keyword>
<keyword evidence="7 10" id="KW-0067">ATP-binding</keyword>
<evidence type="ECO:0000256" key="2">
    <source>
        <dbReference type="ARBA" id="ARBA00022527"/>
    </source>
</evidence>
<protein>
    <recommendedName>
        <fullName evidence="1">non-specific serine/threonine protein kinase</fullName>
        <ecNumber evidence="1">2.7.11.1</ecNumber>
    </recommendedName>
</protein>
<proteinExistence type="inferred from homology"/>
<dbReference type="CDD" id="cd05123">
    <property type="entry name" value="STKc_AGC"/>
    <property type="match status" value="1"/>
</dbReference>
<dbReference type="FunFam" id="1.10.510.10:FF:000008">
    <property type="entry name" value="Non-specific serine/threonine protein kinase"/>
    <property type="match status" value="1"/>
</dbReference>
<evidence type="ECO:0000313" key="15">
    <source>
        <dbReference type="EMBL" id="CEP00756.1"/>
    </source>
</evidence>
<dbReference type="EMBL" id="OVEO01000002">
    <property type="protein sequence ID" value="SPQ93762.1"/>
    <property type="molecule type" value="Genomic_DNA"/>
</dbReference>
<feature type="compositionally biased region" description="Basic and acidic residues" evidence="12">
    <location>
        <begin position="27"/>
        <end position="41"/>
    </location>
</feature>
<dbReference type="SMR" id="A0A0G4J0F3"/>
<dbReference type="Pfam" id="PF00069">
    <property type="entry name" value="Pkinase"/>
    <property type="match status" value="1"/>
</dbReference>
<dbReference type="PROSITE" id="PS50011">
    <property type="entry name" value="PROTEIN_KINASE_DOM"/>
    <property type="match status" value="1"/>
</dbReference>
<organism evidence="15 17">
    <name type="scientific">Plasmodiophora brassicae</name>
    <name type="common">Clubroot disease agent</name>
    <dbReference type="NCBI Taxonomy" id="37360"/>
    <lineage>
        <taxon>Eukaryota</taxon>
        <taxon>Sar</taxon>
        <taxon>Rhizaria</taxon>
        <taxon>Endomyxa</taxon>
        <taxon>Phytomyxea</taxon>
        <taxon>Plasmodiophorida</taxon>
        <taxon>Plasmodiophoridae</taxon>
        <taxon>Plasmodiophora</taxon>
    </lineage>
</organism>
<dbReference type="SUPFAM" id="SSF56112">
    <property type="entry name" value="Protein kinase-like (PK-like)"/>
    <property type="match status" value="1"/>
</dbReference>
<evidence type="ECO:0000256" key="9">
    <source>
        <dbReference type="ARBA" id="ARBA00048679"/>
    </source>
</evidence>
<comment type="catalytic activity">
    <reaction evidence="9">
        <text>L-seryl-[protein] + ATP = O-phospho-L-seryl-[protein] + ADP + H(+)</text>
        <dbReference type="Rhea" id="RHEA:17989"/>
        <dbReference type="Rhea" id="RHEA-COMP:9863"/>
        <dbReference type="Rhea" id="RHEA-COMP:11604"/>
        <dbReference type="ChEBI" id="CHEBI:15378"/>
        <dbReference type="ChEBI" id="CHEBI:29999"/>
        <dbReference type="ChEBI" id="CHEBI:30616"/>
        <dbReference type="ChEBI" id="CHEBI:83421"/>
        <dbReference type="ChEBI" id="CHEBI:456216"/>
        <dbReference type="EC" id="2.7.11.1"/>
    </reaction>
</comment>
<evidence type="ECO:0000259" key="13">
    <source>
        <dbReference type="PROSITE" id="PS50011"/>
    </source>
</evidence>
<comment type="catalytic activity">
    <reaction evidence="8">
        <text>L-threonyl-[protein] + ATP = O-phospho-L-threonyl-[protein] + ADP + H(+)</text>
        <dbReference type="Rhea" id="RHEA:46608"/>
        <dbReference type="Rhea" id="RHEA-COMP:11060"/>
        <dbReference type="Rhea" id="RHEA-COMP:11605"/>
        <dbReference type="ChEBI" id="CHEBI:15378"/>
        <dbReference type="ChEBI" id="CHEBI:30013"/>
        <dbReference type="ChEBI" id="CHEBI:30616"/>
        <dbReference type="ChEBI" id="CHEBI:61977"/>
        <dbReference type="ChEBI" id="CHEBI:456216"/>
        <dbReference type="EC" id="2.7.11.1"/>
    </reaction>
</comment>
<evidence type="ECO:0000313" key="17">
    <source>
        <dbReference type="Proteomes" id="UP000039324"/>
    </source>
</evidence>
<dbReference type="GO" id="GO:0004674">
    <property type="term" value="F:protein serine/threonine kinase activity"/>
    <property type="evidence" value="ECO:0007669"/>
    <property type="project" value="UniProtKB-KW"/>
</dbReference>
<dbReference type="InterPro" id="IPR017441">
    <property type="entry name" value="Protein_kinase_ATP_BS"/>
</dbReference>
<feature type="region of interest" description="Disordered" evidence="12">
    <location>
        <begin position="1"/>
        <end position="48"/>
    </location>
</feature>
<evidence type="ECO:0000313" key="18">
    <source>
        <dbReference type="Proteomes" id="UP000290189"/>
    </source>
</evidence>
<name>A0A0G4J0F3_PLABS</name>
<dbReference type="InterPro" id="IPR045270">
    <property type="entry name" value="STKc_AGC"/>
</dbReference>
<dbReference type="PROSITE" id="PS51285">
    <property type="entry name" value="AGC_KINASE_CTER"/>
    <property type="match status" value="1"/>
</dbReference>
<sequence length="399" mass="45311">MGLTWPKAWRHRTSSPGKAQTGRRRTSKDDFLVGQRRRTEQPDPPGKVSVDDFELLSVIGKGSFAKVLQVRKVDTGKIYAMKILNKRQIVQRRQVAHTRTERNVLADVVKGHPFLVTLRYAFQTPAKLYLVLDYVNGGELFYWLKLEGRFQEDRACFYAAQIVLALEHLHLQGIIYRDLKPENILLDRRGYLRVTDFGLSKVLEPGEKTYSFVGTSEYLSPEVLLGRGYTHAVDWWSLGTLLFEMMAGLPPFYSKSTNVMYDQILHGDIQFPKQFSPDAVDLLKGLLERDPDKRLGHDGAQAIKAHPFFASIDWAALYAKELPAPFKPPACNDLDTTNIDREFTMERPCDSPCDWRPLGRANSTSDPSSNNYLFDGFTYAEHGLEGGPKRPISASLPDR</sequence>
<dbReference type="PROSITE" id="PS00108">
    <property type="entry name" value="PROTEIN_KINASE_ST"/>
    <property type="match status" value="1"/>
</dbReference>
<dbReference type="Proteomes" id="UP000039324">
    <property type="component" value="Unassembled WGS sequence"/>
</dbReference>
<dbReference type="EC" id="2.7.11.1" evidence="1"/>
<dbReference type="Gene3D" id="3.30.200.20">
    <property type="entry name" value="Phosphorylase Kinase, domain 1"/>
    <property type="match status" value="1"/>
</dbReference>
<evidence type="ECO:0000256" key="12">
    <source>
        <dbReference type="SAM" id="MobiDB-lite"/>
    </source>
</evidence>
<dbReference type="InterPro" id="IPR017892">
    <property type="entry name" value="Pkinase_C"/>
</dbReference>
<dbReference type="InterPro" id="IPR008271">
    <property type="entry name" value="Ser/Thr_kinase_AS"/>
</dbReference>
<keyword evidence="16" id="KW-0496">Mitochondrion</keyword>
<keyword evidence="5 10" id="KW-0547">Nucleotide-binding</keyword>
<evidence type="ECO:0000256" key="10">
    <source>
        <dbReference type="PROSITE-ProRule" id="PRU10141"/>
    </source>
</evidence>
<comment type="similarity">
    <text evidence="11">Belongs to the protein kinase superfamily.</text>
</comment>
<feature type="domain" description="Protein kinase" evidence="13">
    <location>
        <begin position="53"/>
        <end position="309"/>
    </location>
</feature>
<reference evidence="16 18" key="2">
    <citation type="submission" date="2018-03" db="EMBL/GenBank/DDBJ databases">
        <authorList>
            <person name="Fogelqvist J."/>
        </authorList>
    </citation>
    <scope>NUCLEOTIDE SEQUENCE [LARGE SCALE GENOMIC DNA]</scope>
</reference>
<dbReference type="OMA" id="VIERMFH"/>
<evidence type="ECO:0000256" key="8">
    <source>
        <dbReference type="ARBA" id="ARBA00047899"/>
    </source>
</evidence>
<dbReference type="Proteomes" id="UP000290189">
    <property type="component" value="Unassembled WGS sequence"/>
</dbReference>
<keyword evidence="17" id="KW-1185">Reference proteome</keyword>
<dbReference type="SMART" id="SM00220">
    <property type="entry name" value="S_TKc"/>
    <property type="match status" value="1"/>
</dbReference>
<dbReference type="SMART" id="SM00133">
    <property type="entry name" value="S_TK_X"/>
    <property type="match status" value="1"/>
</dbReference>
<dbReference type="FunFam" id="3.30.200.20:FF:000048">
    <property type="entry name" value="Non-specific serine/threonine protein kinase"/>
    <property type="match status" value="1"/>
</dbReference>
<evidence type="ECO:0000256" key="5">
    <source>
        <dbReference type="ARBA" id="ARBA00022741"/>
    </source>
</evidence>
<evidence type="ECO:0000256" key="6">
    <source>
        <dbReference type="ARBA" id="ARBA00022777"/>
    </source>
</evidence>
<dbReference type="Pfam" id="PF00433">
    <property type="entry name" value="Pkinase_C"/>
    <property type="match status" value="1"/>
</dbReference>
<evidence type="ECO:0000256" key="11">
    <source>
        <dbReference type="RuleBase" id="RU000304"/>
    </source>
</evidence>
<dbReference type="AlphaFoldDB" id="A0A0G4J0F3"/>
<dbReference type="OrthoDB" id="63267at2759"/>
<evidence type="ECO:0000259" key="14">
    <source>
        <dbReference type="PROSITE" id="PS51285"/>
    </source>
</evidence>
<dbReference type="InterPro" id="IPR000961">
    <property type="entry name" value="AGC-kinase_C"/>
</dbReference>
<gene>
    <name evidence="15" type="ORF">PBRA_001810</name>
    <name evidence="16" type="ORF">PLBR_LOCUS977</name>
</gene>
<dbReference type="GO" id="GO:0005524">
    <property type="term" value="F:ATP binding"/>
    <property type="evidence" value="ECO:0007669"/>
    <property type="project" value="UniProtKB-UniRule"/>
</dbReference>
<keyword evidence="2 11" id="KW-0723">Serine/threonine-protein kinase</keyword>
<evidence type="ECO:0000256" key="3">
    <source>
        <dbReference type="ARBA" id="ARBA00022553"/>
    </source>
</evidence>
<accession>A0A0G4J0F3</accession>
<dbReference type="EMBL" id="CDSF01000101">
    <property type="protein sequence ID" value="CEP00756.1"/>
    <property type="molecule type" value="Genomic_DNA"/>
</dbReference>
<keyword evidence="4" id="KW-0808">Transferase</keyword>
<evidence type="ECO:0000256" key="1">
    <source>
        <dbReference type="ARBA" id="ARBA00012513"/>
    </source>
</evidence>
<dbReference type="STRING" id="37360.A0A0G4J0F3"/>
<evidence type="ECO:0000256" key="4">
    <source>
        <dbReference type="ARBA" id="ARBA00022679"/>
    </source>
</evidence>
<evidence type="ECO:0000313" key="16">
    <source>
        <dbReference type="EMBL" id="SPQ93762.1"/>
    </source>
</evidence>
<evidence type="ECO:0000256" key="7">
    <source>
        <dbReference type="ARBA" id="ARBA00022840"/>
    </source>
</evidence>
<dbReference type="InterPro" id="IPR011009">
    <property type="entry name" value="Kinase-like_dom_sf"/>
</dbReference>
<dbReference type="InterPro" id="IPR000719">
    <property type="entry name" value="Prot_kinase_dom"/>
</dbReference>
<dbReference type="PROSITE" id="PS00107">
    <property type="entry name" value="PROTEIN_KINASE_ATP"/>
    <property type="match status" value="1"/>
</dbReference>